<dbReference type="InterPro" id="IPR053966">
    <property type="entry name" value="INTS1_INTS2-bd"/>
</dbReference>
<dbReference type="InterPro" id="IPR038902">
    <property type="entry name" value="INTS1"/>
</dbReference>
<name>W2GW19_PHYNI</name>
<proteinExistence type="predicted"/>
<dbReference type="SUPFAM" id="SSF48371">
    <property type="entry name" value="ARM repeat"/>
    <property type="match status" value="1"/>
</dbReference>
<dbReference type="GO" id="GO:0034474">
    <property type="term" value="P:U2 snRNA 3'-end processing"/>
    <property type="evidence" value="ECO:0007669"/>
    <property type="project" value="InterPro"/>
</dbReference>
<feature type="compositionally biased region" description="Basic residues" evidence="1">
    <location>
        <begin position="73"/>
        <end position="83"/>
    </location>
</feature>
<evidence type="ECO:0000256" key="1">
    <source>
        <dbReference type="SAM" id="MobiDB-lite"/>
    </source>
</evidence>
<evidence type="ECO:0000313" key="4">
    <source>
        <dbReference type="EMBL" id="ETK87059.1"/>
    </source>
</evidence>
<feature type="compositionally biased region" description="Basic and acidic residues" evidence="1">
    <location>
        <begin position="227"/>
        <end position="236"/>
    </location>
</feature>
<dbReference type="Pfam" id="PF12432">
    <property type="entry name" value="INTS1_RP2B-bd"/>
    <property type="match status" value="1"/>
</dbReference>
<feature type="compositionally biased region" description="Gly residues" evidence="1">
    <location>
        <begin position="868"/>
        <end position="888"/>
    </location>
</feature>
<feature type="compositionally biased region" description="Acidic residues" evidence="1">
    <location>
        <begin position="305"/>
        <end position="319"/>
    </location>
</feature>
<feature type="compositionally biased region" description="Acidic residues" evidence="1">
    <location>
        <begin position="88"/>
        <end position="117"/>
    </location>
</feature>
<feature type="compositionally biased region" description="Basic residues" evidence="1">
    <location>
        <begin position="1"/>
        <end position="20"/>
    </location>
</feature>
<feature type="compositionally biased region" description="Basic residues" evidence="1">
    <location>
        <begin position="122"/>
        <end position="147"/>
    </location>
</feature>
<feature type="compositionally biased region" description="Acidic residues" evidence="1">
    <location>
        <begin position="250"/>
        <end position="267"/>
    </location>
</feature>
<feature type="compositionally biased region" description="Acidic residues" evidence="1">
    <location>
        <begin position="23"/>
        <end position="51"/>
    </location>
</feature>
<dbReference type="PANTHER" id="PTHR21224:SF1">
    <property type="entry name" value="INTEGRATOR COMPLEX SUBUNIT 1"/>
    <property type="match status" value="1"/>
</dbReference>
<feature type="region of interest" description="Disordered" evidence="1">
    <location>
        <begin position="804"/>
        <end position="894"/>
    </location>
</feature>
<accession>W2GW19</accession>
<feature type="compositionally biased region" description="Low complexity" evidence="1">
    <location>
        <begin position="810"/>
        <end position="821"/>
    </location>
</feature>
<feature type="domain" description="Integrator complex subunit 1 INTS2-binding" evidence="3">
    <location>
        <begin position="1313"/>
        <end position="1650"/>
    </location>
</feature>
<feature type="compositionally biased region" description="Basic and acidic residues" evidence="1">
    <location>
        <begin position="268"/>
        <end position="277"/>
    </location>
</feature>
<dbReference type="VEuPathDB" id="FungiDB:PPTG_11943"/>
<feature type="compositionally biased region" description="Low complexity" evidence="1">
    <location>
        <begin position="280"/>
        <end position="291"/>
    </location>
</feature>
<gene>
    <name evidence="4" type="ORF">L915_08430</name>
</gene>
<dbReference type="Pfam" id="PF22929">
    <property type="entry name" value="INTS1_INTS2-bd"/>
    <property type="match status" value="1"/>
</dbReference>
<sequence>MKRGRVATRGSTRRSLRRKNVVVDEEDEDEAEDVSQEEDEAEDEEADEEEEQKTPPPKLTRAQAKKREAEAKKNKKNTQKKTKKEKDEVGEDEDQEEDEEDEDDEDEEDEEEEEADVEERRRGTRGRGGRKRQLRGSKPPPRKKQKRKVIDSEDEDEAEEEDEEDEEGTEEDDDEEEAEEGTEEDDDEDDDEEEEEVEEVKPRTRKSRKEESKTTPRGKTRAAAKTAAEKKASEKRPMKRRQALKKIEESAESEEENEDEKEEEDDAKSETKDEKPSSDPPSAAATPSSSPAKRKGLSIDTLMNDADEEDEQEEQEDVEMTPASASASDAGTDADEVPDQHYREALSGATTEPKLMEVLTEACGRLIRENKPPSRLFAVSLLAAVKEDPKRFSQPVVLKYLLRLLRSKHYIGIKDPSDHGKKPSTATALGSGHLSGSTEYYQISLPVLVANLLVQIMKNVDEWPVDSVKVFLDDSLSSRIWVDHELSQLFVQNVKTVLETEGTEKQSVQPLVRRRFQGSTVVQDMRDLITNHIRSRLVELEKEKPGSMGGSSGIGGNHAVRNMIMTLADCASIAQVRVFGAENMEAWLQNPSVKGQAKDLLNKIVALCKSTSPQDIATVDLLLKLKLKSTMFQLKVEAITHLVCNNPVYLKRALAMFIARERPNNMSRDVDNIKMLQHIFRASRSMSASSILGSPDDLFYRRPIEHQGTLASRELARVFREMASVSEVAPVLKTIVRKILKQLTFEQVDIKALCVGILDNDGHWDALTGDARVLDYMGLFTGVVWLILLMRGAAVKSLQIQQSNANNRQGTGSTALGSTGLKHGGTQAIPRRGSNPPLPVSRANRLGPQKGKQSLAKSSLSSGHASIGSGGSTSSGHGPSGSSGGNGNGASTEGSKTVKISVWAKEELQQALAFVQREAIICCRDVLKHFGLNGDSPFEKMLYESIVKKLLFLDIPSDVQPTEHDRTCFQSTKEDIPVHEDSLELLTSLYNSCRAIDRVEALRTLETIVFRGAEAHMHREVLWRHHEDDLAAYAQNGGVLGIEVKNNQFVQNLLKLALWQGTDDKQEQEFCHSSRFWICCSILLIVGCLNPNTIGTFLWEEFPTLRGLMQMVITGRYTFPAISAPDPLLLGKHRSAFPDLIQGNLQLRDYEQQLLQLNQGDPSVTGDPLMLFDANGLARQPPPAILEHLRTLDRKFKLGMRLRQSRKKDFLMEMVAGNDDKNAVQNVSAAANSAWWIADIVCEDFDTVQYLPYGCLCQLLLLAVRPRNKNKSDSPAQVPLNQPALAQIIPRLLTKLREYLAGGNDSSDVASNVVLYYLECLNSPELSTRRVASHILYLLTSPRSVDELSEEIHQVVGAESTQSFSWLRELAKLPCYSSIRSKIFRSLENLLELEASIPSLRMCMKALYDFSKDGNYTNEPGDIKKDEDNHPKKSAIEQSLLLAGAYGRLLAGRELVATLLLKDRDIFAITVEVIWRAIESQLEIAPQLKATSGISFSDCKVFYVTDGANTIREIKLPLAIIHGAIQVLCSPHAHTDPRTMASADSRTATCLARLTQSLFPKATSNAAILSSTGLIATKDARLYPDHLLSKLAAAASPSTSHLCATAVRAMSMESLWNLLEQSALSEQCLEMTLLSAVEATKKNESKAVASLLAVTNASDISIAADIVLMQLSAYDMVTSLSSGVSEKLKLLREWLLERSGSSNNMTTDEEDEEALLLSEGFTTFKIQTTQASTSTGSFYSEPMAEAPKQSTTSKPESTRTDLEVFKDAYIGTSQVKADGAAVAPLEGLVKELKRNSSTGSLPDVIAPEDFVYAASQAVRRSCPKSGDSTTHSPADLWTLQMSLLHFARSSCNSQAAAAQLAKALLLVVGHLPTCSSVSHRTECSGFVRRALDNLGEGFTESYSSSVSFIRHLVQASTTEGLFTLEDPMVACDVYRVLQIVIQSIDRAVARWKAQGVSLRLDAMTLHSLVVLVKEIEVLKRIQDKNFGKSTESCATDLLTRIAHDQADDTTLLNLLDPIMTADPHLGNLGDVVAIHGDVKRELIGTLYFQNPKVVAGLLDMLNPDWESLVNFDIDGDQHEMAIRDRRLISQVDEILRDLTRDGSEVVERFRELTRCHPMLVLSRFPRQLMQHFGTVSLSQLYLNTTFFQNILSAIQIMRPHMRHRPSVLGPFCHFLFEILRVIADHHAVEFHQLVSHTWEFFYDALEADIDLASELIFSVPRVVLLESIVNMYELQPETVTFGEVMAQRHNEWSLRATLNSIRAGRKHHGATSQQQQIEQLLSRIESQELASTTGKPLIERTDMTAVTQGLQAIDFLCAKTDQGASVVALLRRCAAPVASLLVTETVTKAVMTTLCQTLLNLMKYDSVCVEEVMRQYVQCLRVVRPGLKEAAVNTVLEFLVFADARQRRQILQQLFDDPSEIAKSKLGVYLKSAAFRTTLLVASKT</sequence>
<dbReference type="EMBL" id="KI686195">
    <property type="protein sequence ID" value="ETK87059.1"/>
    <property type="molecule type" value="Genomic_DNA"/>
</dbReference>
<reference evidence="4" key="1">
    <citation type="submission" date="2013-11" db="EMBL/GenBank/DDBJ databases">
        <title>The Genome Sequence of Phytophthora parasitica CJ02B3.</title>
        <authorList>
            <consortium name="The Broad Institute Genomics Platform"/>
            <person name="Russ C."/>
            <person name="Tyler B."/>
            <person name="Panabieres F."/>
            <person name="Shan W."/>
            <person name="Tripathy S."/>
            <person name="Grunwald N."/>
            <person name="Machado M."/>
            <person name="Johnson C.S."/>
            <person name="Arredondo F."/>
            <person name="Hong C."/>
            <person name="Coffey M."/>
            <person name="Young S.K."/>
            <person name="Zeng Q."/>
            <person name="Gargeya S."/>
            <person name="Fitzgerald M."/>
            <person name="Abouelleil A."/>
            <person name="Alvarado L."/>
            <person name="Chapman S.B."/>
            <person name="Gainer-Dewar J."/>
            <person name="Goldberg J."/>
            <person name="Griggs A."/>
            <person name="Gujja S."/>
            <person name="Hansen M."/>
            <person name="Howarth C."/>
            <person name="Imamovic A."/>
            <person name="Ireland A."/>
            <person name="Larimer J."/>
            <person name="McCowan C."/>
            <person name="Murphy C."/>
            <person name="Pearson M."/>
            <person name="Poon T.W."/>
            <person name="Priest M."/>
            <person name="Roberts A."/>
            <person name="Saif S."/>
            <person name="Shea T."/>
            <person name="Sykes S."/>
            <person name="Wortman J."/>
            <person name="Nusbaum C."/>
            <person name="Birren B."/>
        </authorList>
    </citation>
    <scope>NUCLEOTIDE SEQUENCE [LARGE SCALE GENOMIC DNA]</scope>
    <source>
        <strain evidence="4">CJ02B3</strain>
    </source>
</reference>
<protein>
    <submittedName>
        <fullName evidence="4">Uncharacterized protein</fullName>
    </submittedName>
</protein>
<feature type="region of interest" description="Disordered" evidence="1">
    <location>
        <begin position="1"/>
        <end position="336"/>
    </location>
</feature>
<evidence type="ECO:0000259" key="3">
    <source>
        <dbReference type="Pfam" id="PF22929"/>
    </source>
</evidence>
<dbReference type="GO" id="GO:0032039">
    <property type="term" value="C:integrator complex"/>
    <property type="evidence" value="ECO:0007669"/>
    <property type="project" value="InterPro"/>
</dbReference>
<organism evidence="4">
    <name type="scientific">Phytophthora nicotianae</name>
    <name type="common">Potato buckeye rot agent</name>
    <name type="synonym">Phytophthora parasitica</name>
    <dbReference type="NCBI Taxonomy" id="4792"/>
    <lineage>
        <taxon>Eukaryota</taxon>
        <taxon>Sar</taxon>
        <taxon>Stramenopiles</taxon>
        <taxon>Oomycota</taxon>
        <taxon>Peronosporomycetes</taxon>
        <taxon>Peronosporales</taxon>
        <taxon>Peronosporaceae</taxon>
        <taxon>Phytophthora</taxon>
    </lineage>
</organism>
<dbReference type="PANTHER" id="PTHR21224">
    <property type="entry name" value="INTEGRATOR COMPLEX SUBUNIT 1"/>
    <property type="match status" value="1"/>
</dbReference>
<feature type="compositionally biased region" description="Low complexity" evidence="1">
    <location>
        <begin position="858"/>
        <end position="867"/>
    </location>
</feature>
<dbReference type="InterPro" id="IPR022145">
    <property type="entry name" value="INTS1_RPB2-bd"/>
</dbReference>
<feature type="domain" description="Integrator complex subunit 1 RPB2-binding" evidence="2">
    <location>
        <begin position="560"/>
        <end position="689"/>
    </location>
</feature>
<feature type="compositionally biased region" description="Acidic residues" evidence="1">
    <location>
        <begin position="152"/>
        <end position="198"/>
    </location>
</feature>
<dbReference type="Proteomes" id="UP000053236">
    <property type="component" value="Unassembled WGS sequence"/>
</dbReference>
<dbReference type="InterPro" id="IPR016024">
    <property type="entry name" value="ARM-type_fold"/>
</dbReference>
<evidence type="ECO:0000259" key="2">
    <source>
        <dbReference type="Pfam" id="PF12432"/>
    </source>
</evidence>
<feature type="region of interest" description="Disordered" evidence="1">
    <location>
        <begin position="1733"/>
        <end position="1758"/>
    </location>
</feature>